<dbReference type="STRING" id="1450537.A0A395I6B5"/>
<comment type="pathway">
    <text evidence="2">Polyol metabolism; (R,R)-butane-2,3-diol biosynthesis; (R,R)-butane-2,3-diol from pyruvate: step 2/3.</text>
</comment>
<keyword evidence="7" id="KW-0005">Acetoin biosynthesis</keyword>
<dbReference type="GeneID" id="37203530"/>
<evidence type="ECO:0000256" key="8">
    <source>
        <dbReference type="ARBA" id="ARBA00023239"/>
    </source>
</evidence>
<accession>A0A395I6B5</accession>
<dbReference type="PIRSF" id="PIRSF001332">
    <property type="entry name" value="Acetolac_decarb"/>
    <property type="match status" value="1"/>
</dbReference>
<organism evidence="9 10">
    <name type="scientific">Aspergillus homomorphus (strain CBS 101889)</name>
    <dbReference type="NCBI Taxonomy" id="1450537"/>
    <lineage>
        <taxon>Eukaryota</taxon>
        <taxon>Fungi</taxon>
        <taxon>Dikarya</taxon>
        <taxon>Ascomycota</taxon>
        <taxon>Pezizomycotina</taxon>
        <taxon>Eurotiomycetes</taxon>
        <taxon>Eurotiomycetidae</taxon>
        <taxon>Eurotiales</taxon>
        <taxon>Aspergillaceae</taxon>
        <taxon>Aspergillus</taxon>
        <taxon>Aspergillus subgen. Circumdati</taxon>
    </lineage>
</organism>
<keyword evidence="6" id="KW-0210">Decarboxylase</keyword>
<gene>
    <name evidence="9" type="ORF">BO97DRAFT_458701</name>
</gene>
<reference evidence="9 10" key="1">
    <citation type="submission" date="2018-02" db="EMBL/GenBank/DDBJ databases">
        <title>The genomes of Aspergillus section Nigri reveals drivers in fungal speciation.</title>
        <authorList>
            <consortium name="DOE Joint Genome Institute"/>
            <person name="Vesth T.C."/>
            <person name="Nybo J."/>
            <person name="Theobald S."/>
            <person name="Brandl J."/>
            <person name="Frisvad J.C."/>
            <person name="Nielsen K.F."/>
            <person name="Lyhne E.K."/>
            <person name="Kogle M.E."/>
            <person name="Kuo A."/>
            <person name="Riley R."/>
            <person name="Clum A."/>
            <person name="Nolan M."/>
            <person name="Lipzen A."/>
            <person name="Salamov A."/>
            <person name="Henrissat B."/>
            <person name="Wiebenga A."/>
            <person name="De vries R.P."/>
            <person name="Grigoriev I.V."/>
            <person name="Mortensen U.H."/>
            <person name="Andersen M.R."/>
            <person name="Baker S.E."/>
        </authorList>
    </citation>
    <scope>NUCLEOTIDE SEQUENCE [LARGE SCALE GENOMIC DNA]</scope>
    <source>
        <strain evidence="9 10">CBS 101889</strain>
    </source>
</reference>
<evidence type="ECO:0000256" key="4">
    <source>
        <dbReference type="ARBA" id="ARBA00013204"/>
    </source>
</evidence>
<dbReference type="AlphaFoldDB" id="A0A395I6B5"/>
<evidence type="ECO:0000256" key="1">
    <source>
        <dbReference type="ARBA" id="ARBA00001784"/>
    </source>
</evidence>
<evidence type="ECO:0000256" key="6">
    <source>
        <dbReference type="ARBA" id="ARBA00022793"/>
    </source>
</evidence>
<dbReference type="OrthoDB" id="509395at2759"/>
<dbReference type="Proteomes" id="UP000248961">
    <property type="component" value="Unassembled WGS sequence"/>
</dbReference>
<name>A0A395I6B5_ASPHC</name>
<dbReference type="EMBL" id="KZ824270">
    <property type="protein sequence ID" value="RAL15792.1"/>
    <property type="molecule type" value="Genomic_DNA"/>
</dbReference>
<dbReference type="EC" id="4.1.1.5" evidence="4"/>
<evidence type="ECO:0000256" key="3">
    <source>
        <dbReference type="ARBA" id="ARBA00007106"/>
    </source>
</evidence>
<dbReference type="GO" id="GO:0045151">
    <property type="term" value="P:acetoin biosynthetic process"/>
    <property type="evidence" value="ECO:0007669"/>
    <property type="project" value="UniProtKB-KW"/>
</dbReference>
<keyword evidence="10" id="KW-1185">Reference proteome</keyword>
<dbReference type="SUPFAM" id="SSF117856">
    <property type="entry name" value="AF0104/ALDC/Ptd012-like"/>
    <property type="match status" value="1"/>
</dbReference>
<sequence length="253" mass="27584">MPNTNTNTNTLYQYSLISALLQGICTDGLSASSLTHHGTHGIGTLAELDGEMIMLDDEAYHFRTTSSSSLSDIQVRRLDTTDRIPFAMLTNFQPTHHYNITTPLTINALRTQTLAPLLTTKKNHFLSVRIDAHFSALTLRIIPRRTAPHETLADLADRQVVTSLEATTGSLFGFWSPRYVAGIGVAGFHLHYVAEDRRTGGHVLDFTAEVGGTVDVAIIDRVEVELPDTKEFGEVAVEVPVGDAVQRAEGGGE</sequence>
<dbReference type="VEuPathDB" id="FungiDB:BO97DRAFT_458701"/>
<dbReference type="CDD" id="cd17299">
    <property type="entry name" value="acetolactate_decarboxylase"/>
    <property type="match status" value="1"/>
</dbReference>
<dbReference type="GO" id="GO:0047605">
    <property type="term" value="F:acetolactate decarboxylase activity"/>
    <property type="evidence" value="ECO:0007669"/>
    <property type="project" value="UniProtKB-EC"/>
</dbReference>
<evidence type="ECO:0000313" key="9">
    <source>
        <dbReference type="EMBL" id="RAL15792.1"/>
    </source>
</evidence>
<dbReference type="Pfam" id="PF03306">
    <property type="entry name" value="AAL_decarboxy"/>
    <property type="match status" value="1"/>
</dbReference>
<comment type="similarity">
    <text evidence="3">Belongs to the alpha-acetolactate decarboxylase family.</text>
</comment>
<evidence type="ECO:0000256" key="5">
    <source>
        <dbReference type="ARBA" id="ARBA00020164"/>
    </source>
</evidence>
<evidence type="ECO:0000256" key="7">
    <source>
        <dbReference type="ARBA" id="ARBA00023061"/>
    </source>
</evidence>
<dbReference type="PANTHER" id="PTHR35524:SF1">
    <property type="entry name" value="ALPHA-ACETOLACTATE DECARBOXYLASE"/>
    <property type="match status" value="1"/>
</dbReference>
<keyword evidence="8" id="KW-0456">Lyase</keyword>
<evidence type="ECO:0000313" key="10">
    <source>
        <dbReference type="Proteomes" id="UP000248961"/>
    </source>
</evidence>
<dbReference type="Gene3D" id="3.30.1330.80">
    <property type="entry name" value="Hypothetical protein, similar to alpha- acetolactate decarboxylase, domain 2"/>
    <property type="match status" value="2"/>
</dbReference>
<proteinExistence type="inferred from homology"/>
<dbReference type="RefSeq" id="XP_025554946.1">
    <property type="nucleotide sequence ID" value="XM_025699241.1"/>
</dbReference>
<dbReference type="UniPathway" id="UPA00626">
    <property type="reaction ID" value="UER00678"/>
</dbReference>
<dbReference type="InterPro" id="IPR005128">
    <property type="entry name" value="Acetolactate_a_deCO2ase"/>
</dbReference>
<dbReference type="PANTHER" id="PTHR35524">
    <property type="entry name" value="ALPHA-ACETOLACTATE DECARBOXYLASE"/>
    <property type="match status" value="1"/>
</dbReference>
<protein>
    <recommendedName>
        <fullName evidence="5">Alpha-acetolactate decarboxylase</fullName>
        <ecNumber evidence="4">4.1.1.5</ecNumber>
    </recommendedName>
</protein>
<comment type="catalytic activity">
    <reaction evidence="1">
        <text>(2S)-2-acetolactate + H(+) = (R)-acetoin + CO2</text>
        <dbReference type="Rhea" id="RHEA:21580"/>
        <dbReference type="ChEBI" id="CHEBI:15378"/>
        <dbReference type="ChEBI" id="CHEBI:15686"/>
        <dbReference type="ChEBI" id="CHEBI:16526"/>
        <dbReference type="ChEBI" id="CHEBI:58476"/>
        <dbReference type="EC" id="4.1.1.5"/>
    </reaction>
</comment>
<evidence type="ECO:0000256" key="2">
    <source>
        <dbReference type="ARBA" id="ARBA00005170"/>
    </source>
</evidence>